<evidence type="ECO:0000256" key="6">
    <source>
        <dbReference type="ARBA" id="ARBA00023163"/>
    </source>
</evidence>
<dbReference type="PANTHER" id="PTHR30385">
    <property type="entry name" value="SIGMA FACTOR F FLAGELLAR"/>
    <property type="match status" value="1"/>
</dbReference>
<evidence type="ECO:0000313" key="9">
    <source>
        <dbReference type="EMBL" id="GLG85992.1"/>
    </source>
</evidence>
<dbReference type="InterPro" id="IPR000943">
    <property type="entry name" value="RNA_pol_sigma70"/>
</dbReference>
<evidence type="ECO:0000313" key="13">
    <source>
        <dbReference type="Proteomes" id="UP000284579"/>
    </source>
</evidence>
<evidence type="ECO:0000259" key="8">
    <source>
        <dbReference type="PROSITE" id="PS00715"/>
    </source>
</evidence>
<dbReference type="AlphaFoldDB" id="A0A173WIZ8"/>
<accession>A0A173WIZ8</accession>
<dbReference type="GO" id="GO:0016987">
    <property type="term" value="F:sigma factor activity"/>
    <property type="evidence" value="ECO:0007669"/>
    <property type="project" value="UniProtKB-KW"/>
</dbReference>
<dbReference type="SUPFAM" id="SSF88946">
    <property type="entry name" value="Sigma2 domain of RNA polymerase sigma factors"/>
    <property type="match status" value="1"/>
</dbReference>
<evidence type="ECO:0000256" key="4">
    <source>
        <dbReference type="ARBA" id="ARBA00023082"/>
    </source>
</evidence>
<dbReference type="Gene3D" id="1.20.120.1810">
    <property type="match status" value="1"/>
</dbReference>
<reference evidence="9" key="2">
    <citation type="submission" date="2022-09" db="EMBL/GenBank/DDBJ databases">
        <title>Draft genome sequence of Coprococcus comes strain 31264.</title>
        <authorList>
            <person name="Atsushi H."/>
            <person name="Moriya O."/>
            <person name="Mitsuo S."/>
        </authorList>
    </citation>
    <scope>NUCLEOTIDE SEQUENCE</scope>
    <source>
        <strain evidence="9">JCM 31264</strain>
    </source>
</reference>
<dbReference type="Proteomes" id="UP000284579">
    <property type="component" value="Unassembled WGS sequence"/>
</dbReference>
<dbReference type="Proteomes" id="UP000285693">
    <property type="component" value="Unassembled WGS sequence"/>
</dbReference>
<evidence type="ECO:0000256" key="2">
    <source>
        <dbReference type="ARBA" id="ARBA00021245"/>
    </source>
</evidence>
<evidence type="ECO:0000313" key="11">
    <source>
        <dbReference type="EMBL" id="RHF86126.1"/>
    </source>
</evidence>
<comment type="function">
    <text evidence="7">Sigma factors are initiation factors that promote the attachment of RNA polymerase to specific initiation sites and are then released. Sigma-S contributes to the protection against external stress, thus playing a role in cellular fitness and survival.</text>
</comment>
<name>A0A173WIZ8_9FIRM</name>
<evidence type="ECO:0000256" key="3">
    <source>
        <dbReference type="ARBA" id="ARBA00023015"/>
    </source>
</evidence>
<comment type="caution">
    <text evidence="9">The sequence shown here is derived from an EMBL/GenBank/DDBJ whole genome shotgun (WGS) entry which is preliminary data.</text>
</comment>
<keyword evidence="5" id="KW-0238">DNA-binding</keyword>
<dbReference type="Gene3D" id="1.10.10.10">
    <property type="entry name" value="Winged helix-like DNA-binding domain superfamily/Winged helix DNA-binding domain"/>
    <property type="match status" value="1"/>
</dbReference>
<dbReference type="InterPro" id="IPR014284">
    <property type="entry name" value="RNA_pol_sigma-70_dom"/>
</dbReference>
<dbReference type="PANTHER" id="PTHR30385:SF1">
    <property type="entry name" value="RNA POLYMERASE SIGMA-H FACTOR"/>
    <property type="match status" value="1"/>
</dbReference>
<dbReference type="Pfam" id="PF04542">
    <property type="entry name" value="Sigma70_r2"/>
    <property type="match status" value="1"/>
</dbReference>
<dbReference type="Pfam" id="PF08281">
    <property type="entry name" value="Sigma70_r4_2"/>
    <property type="match status" value="1"/>
</dbReference>
<gene>
    <name evidence="9" type="ORF">comes_05370</name>
    <name evidence="12" type="ORF">DW252_01205</name>
    <name evidence="11" type="ORF">DW656_01835</name>
    <name evidence="10" type="ORF">DWW65_08630</name>
</gene>
<protein>
    <recommendedName>
        <fullName evidence="2">RNA polymerase sigma factor SigS</fullName>
    </recommendedName>
</protein>
<dbReference type="InterPro" id="IPR016371">
    <property type="entry name" value="RNA_pol_sigma-H_factor"/>
</dbReference>
<dbReference type="SUPFAM" id="SSF46894">
    <property type="entry name" value="C-terminal effector domain of the bipartite response regulators"/>
    <property type="match status" value="1"/>
</dbReference>
<reference evidence="9" key="3">
    <citation type="submission" date="2022-11" db="EMBL/GenBank/DDBJ databases">
        <title>Draft genome sequence of Coprococcus comes strain 31264.</title>
        <authorList>
            <person name="Hisatomi A."/>
            <person name="Ohkuma M."/>
            <person name="Sakamoto M."/>
        </authorList>
    </citation>
    <scope>NUCLEOTIDE SEQUENCE</scope>
    <source>
        <strain evidence="9">JCM 31264</strain>
    </source>
</reference>
<organism evidence="9 16">
    <name type="scientific">Coprococcus comes</name>
    <dbReference type="NCBI Taxonomy" id="410072"/>
    <lineage>
        <taxon>Bacteria</taxon>
        <taxon>Bacillati</taxon>
        <taxon>Bacillota</taxon>
        <taxon>Clostridia</taxon>
        <taxon>Lachnospirales</taxon>
        <taxon>Lachnospiraceae</taxon>
        <taxon>Coprococcus</taxon>
    </lineage>
</organism>
<evidence type="ECO:0000256" key="1">
    <source>
        <dbReference type="ARBA" id="ARBA00007788"/>
    </source>
</evidence>
<dbReference type="InterPro" id="IPR013325">
    <property type="entry name" value="RNA_pol_sigma_r2"/>
</dbReference>
<keyword evidence="3" id="KW-0805">Transcription regulation</keyword>
<evidence type="ECO:0000256" key="7">
    <source>
        <dbReference type="ARBA" id="ARBA00024701"/>
    </source>
</evidence>
<comment type="similarity">
    <text evidence="1">Belongs to the sigma-70 factor family.</text>
</comment>
<evidence type="ECO:0000313" key="10">
    <source>
        <dbReference type="EMBL" id="RGU45437.1"/>
    </source>
</evidence>
<dbReference type="GO" id="GO:0006352">
    <property type="term" value="P:DNA-templated transcription initiation"/>
    <property type="evidence" value="ECO:0007669"/>
    <property type="project" value="InterPro"/>
</dbReference>
<dbReference type="GO" id="GO:0003677">
    <property type="term" value="F:DNA binding"/>
    <property type="evidence" value="ECO:0007669"/>
    <property type="project" value="UniProtKB-KW"/>
</dbReference>
<dbReference type="InterPro" id="IPR016032">
    <property type="entry name" value="Sig_transdc_resp-reg_C-effctor"/>
</dbReference>
<keyword evidence="6" id="KW-0804">Transcription</keyword>
<dbReference type="InterPro" id="IPR007627">
    <property type="entry name" value="RNA_pol_sigma70_r2"/>
</dbReference>
<dbReference type="PROSITE" id="PS00715">
    <property type="entry name" value="SIGMA70_1"/>
    <property type="match status" value="1"/>
</dbReference>
<keyword evidence="4" id="KW-0731">Sigma factor</keyword>
<dbReference type="EMBL" id="BSCI01000002">
    <property type="protein sequence ID" value="GLG85992.1"/>
    <property type="molecule type" value="Genomic_DNA"/>
</dbReference>
<evidence type="ECO:0000313" key="15">
    <source>
        <dbReference type="Proteomes" id="UP000286595"/>
    </source>
</evidence>
<dbReference type="EMBL" id="QRXY01000010">
    <property type="protein sequence ID" value="RGU45437.1"/>
    <property type="molecule type" value="Genomic_DNA"/>
</dbReference>
<evidence type="ECO:0000313" key="12">
    <source>
        <dbReference type="EMBL" id="RHG63088.1"/>
    </source>
</evidence>
<evidence type="ECO:0000313" key="14">
    <source>
        <dbReference type="Proteomes" id="UP000285693"/>
    </source>
</evidence>
<sequence>MDLGKMTDEQLIELLREGKTEITDYLMEKYKDMVRKQARAMYLWGGENDDLIQEGMIGLFKAVQDYDPKEGASFSSFAGLCVSRQMYTAIKASQRKKHLPLNSYVSIYASASDNPEENGLSIVDTIEAGKESNPELMILGEEYTNAFEEELKEKLSKLERKVLYLHLQGMEYLKIAEFMDKSPKTIDNALQRIKAKARQLLEEKRRSEKK</sequence>
<evidence type="ECO:0000256" key="5">
    <source>
        <dbReference type="ARBA" id="ARBA00023125"/>
    </source>
</evidence>
<dbReference type="Proteomes" id="UP001145109">
    <property type="component" value="Unassembled WGS sequence"/>
</dbReference>
<dbReference type="InterPro" id="IPR036388">
    <property type="entry name" value="WH-like_DNA-bd_sf"/>
</dbReference>
<feature type="domain" description="RNA polymerase sigma-70" evidence="8">
    <location>
        <begin position="50"/>
        <end position="63"/>
    </location>
</feature>
<dbReference type="EMBL" id="QRHO01000001">
    <property type="protein sequence ID" value="RHF86126.1"/>
    <property type="molecule type" value="Genomic_DNA"/>
</dbReference>
<dbReference type="PIRSF" id="PIRSF002939">
    <property type="entry name" value="RNA_polymerase_sigma-H_factor"/>
    <property type="match status" value="1"/>
</dbReference>
<dbReference type="EMBL" id="QRIM01000001">
    <property type="protein sequence ID" value="RHG63088.1"/>
    <property type="molecule type" value="Genomic_DNA"/>
</dbReference>
<dbReference type="PRINTS" id="PR00046">
    <property type="entry name" value="SIGMA70FCT"/>
</dbReference>
<dbReference type="InterPro" id="IPR013249">
    <property type="entry name" value="RNA_pol_sigma70_r4_t2"/>
</dbReference>
<dbReference type="Proteomes" id="UP000286595">
    <property type="component" value="Unassembled WGS sequence"/>
</dbReference>
<dbReference type="NCBIfam" id="TIGR02937">
    <property type="entry name" value="sigma70-ECF"/>
    <property type="match status" value="1"/>
</dbReference>
<evidence type="ECO:0000313" key="16">
    <source>
        <dbReference type="Proteomes" id="UP001145109"/>
    </source>
</evidence>
<reference evidence="13 14" key="1">
    <citation type="submission" date="2018-08" db="EMBL/GenBank/DDBJ databases">
        <title>A genome reference for cultivated species of the human gut microbiota.</title>
        <authorList>
            <person name="Zou Y."/>
            <person name="Xue W."/>
            <person name="Luo G."/>
        </authorList>
    </citation>
    <scope>NUCLEOTIDE SEQUENCE [LARGE SCALE GENOMIC DNA]</scope>
    <source>
        <strain evidence="10 14">AF16-31</strain>
        <strain evidence="12 15">AM22-12LB</strain>
        <strain evidence="11 13">AM23-3</strain>
    </source>
</reference>
<proteinExistence type="inferred from homology"/>